<gene>
    <name evidence="1" type="ORF">QCA50_020005</name>
</gene>
<dbReference type="AlphaFoldDB" id="A0AAW0F8B3"/>
<name>A0AAW0F8B3_9APHY</name>
<evidence type="ECO:0000313" key="1">
    <source>
        <dbReference type="EMBL" id="KAK7677040.1"/>
    </source>
</evidence>
<comment type="caution">
    <text evidence="1">The sequence shown here is derived from an EMBL/GenBank/DDBJ whole genome shotgun (WGS) entry which is preliminary data.</text>
</comment>
<proteinExistence type="predicted"/>
<protein>
    <submittedName>
        <fullName evidence="1">Uncharacterized protein</fullName>
    </submittedName>
</protein>
<evidence type="ECO:0000313" key="2">
    <source>
        <dbReference type="Proteomes" id="UP001385951"/>
    </source>
</evidence>
<reference evidence="1 2" key="1">
    <citation type="submission" date="2022-09" db="EMBL/GenBank/DDBJ databases">
        <authorList>
            <person name="Palmer J.M."/>
        </authorList>
    </citation>
    <scope>NUCLEOTIDE SEQUENCE [LARGE SCALE GENOMIC DNA]</scope>
    <source>
        <strain evidence="1 2">DSM 7382</strain>
    </source>
</reference>
<organism evidence="1 2">
    <name type="scientific">Cerrena zonata</name>
    <dbReference type="NCBI Taxonomy" id="2478898"/>
    <lineage>
        <taxon>Eukaryota</taxon>
        <taxon>Fungi</taxon>
        <taxon>Dikarya</taxon>
        <taxon>Basidiomycota</taxon>
        <taxon>Agaricomycotina</taxon>
        <taxon>Agaricomycetes</taxon>
        <taxon>Polyporales</taxon>
        <taxon>Cerrenaceae</taxon>
        <taxon>Cerrena</taxon>
    </lineage>
</organism>
<dbReference type="Proteomes" id="UP001385951">
    <property type="component" value="Unassembled WGS sequence"/>
</dbReference>
<keyword evidence="2" id="KW-1185">Reference proteome</keyword>
<sequence length="116" mass="13656">MFSLEDLEKIISENNAPNFHHYPVQVPDYANPFIAHPELEEAFVETLQHVITTNFIPHELGLHPEEWDNDGYLTGAWTGQELYVELPLEIWMPWAVLWGWALDILTHLIEQYQLFK</sequence>
<dbReference type="EMBL" id="JASBNA010000097">
    <property type="protein sequence ID" value="KAK7677040.1"/>
    <property type="molecule type" value="Genomic_DNA"/>
</dbReference>
<accession>A0AAW0F8B3</accession>